<evidence type="ECO:0000313" key="3">
    <source>
        <dbReference type="Proteomes" id="UP000291072"/>
    </source>
</evidence>
<reference evidence="2 3" key="1">
    <citation type="submission" date="2018-02" db="EMBL/GenBank/DDBJ databases">
        <title>Mycoplasma marinum and Mycoplasma todarodis sp. nov., moderately halophilic and psychrotolerant mycoplasmas isolated from cephalopods.</title>
        <authorList>
            <person name="Viver T."/>
        </authorList>
    </citation>
    <scope>NUCLEOTIDE SEQUENCE [LARGE SCALE GENOMIC DNA]</scope>
    <source>
        <strain evidence="2 3">5H</strain>
    </source>
</reference>
<evidence type="ECO:0000313" key="2">
    <source>
        <dbReference type="EMBL" id="TCG11980.1"/>
    </source>
</evidence>
<sequence>MSTNKKFVLGTLSALVAITSPIVIAVSCGKEVKEKTEIKKPEQEESTQFSSKIDIEKIRKEFDASIKQSTQLRIPFVSSKKGKKAIEQEYKGMIKDFFVNYNRDGKIISLLSTKLGKESEKISAVIKLKKFISKSADPTREELIKASESFEKAGKQTLAIKEFVFFDETKKNAKGTTIKLEPQLFTRVYEEDLLDLEFIKKSITNWKLIEDLQSQDQKVIDKIEGDPNDQQILSELQRLNDERSNKGQEATHLFEIWMS</sequence>
<dbReference type="PROSITE" id="PS51257">
    <property type="entry name" value="PROKAR_LIPOPROTEIN"/>
    <property type="match status" value="1"/>
</dbReference>
<evidence type="ECO:0008006" key="4">
    <source>
        <dbReference type="Google" id="ProtNLM"/>
    </source>
</evidence>
<dbReference type="RefSeq" id="WP_131613122.1">
    <property type="nucleotide sequence ID" value="NZ_PSZP01000002.1"/>
</dbReference>
<organism evidence="2 3">
    <name type="scientific">Mycoplasma todarodis</name>
    <dbReference type="NCBI Taxonomy" id="1937191"/>
    <lineage>
        <taxon>Bacteria</taxon>
        <taxon>Bacillati</taxon>
        <taxon>Mycoplasmatota</taxon>
        <taxon>Mollicutes</taxon>
        <taxon>Mycoplasmataceae</taxon>
        <taxon>Mycoplasma</taxon>
    </lineage>
</organism>
<dbReference type="EMBL" id="PSZP01000002">
    <property type="protein sequence ID" value="TCG11980.1"/>
    <property type="molecule type" value="Genomic_DNA"/>
</dbReference>
<gene>
    <name evidence="2" type="ORF">C4B25_00550</name>
</gene>
<dbReference type="NCBIfam" id="NF045726">
    <property type="entry name" value="XXplasma_LP"/>
    <property type="match status" value="1"/>
</dbReference>
<comment type="caution">
    <text evidence="2">The sequence shown here is derived from an EMBL/GenBank/DDBJ whole genome shotgun (WGS) entry which is preliminary data.</text>
</comment>
<dbReference type="Proteomes" id="UP000291072">
    <property type="component" value="Unassembled WGS sequence"/>
</dbReference>
<proteinExistence type="predicted"/>
<protein>
    <recommendedName>
        <fullName evidence="4">Variable surface lipoprotein</fullName>
    </recommendedName>
</protein>
<accession>A0A4R0XMN9</accession>
<evidence type="ECO:0000256" key="1">
    <source>
        <dbReference type="SAM" id="SignalP"/>
    </source>
</evidence>
<keyword evidence="3" id="KW-1185">Reference proteome</keyword>
<name>A0A4R0XMN9_9MOLU</name>
<dbReference type="InterPro" id="IPR054816">
    <property type="entry name" value="Lipoprotein_mollicutes-type_CS"/>
</dbReference>
<dbReference type="AlphaFoldDB" id="A0A4R0XMN9"/>
<keyword evidence="1" id="KW-0732">Signal</keyword>
<feature type="signal peptide" evidence="1">
    <location>
        <begin position="1"/>
        <end position="25"/>
    </location>
</feature>
<feature type="chain" id="PRO_5020338636" description="Variable surface lipoprotein" evidence="1">
    <location>
        <begin position="26"/>
        <end position="259"/>
    </location>
</feature>